<accession>A0A9P0AEK4</accession>
<evidence type="ECO:0000256" key="1">
    <source>
        <dbReference type="SAM" id="MobiDB-lite"/>
    </source>
</evidence>
<feature type="compositionally biased region" description="Low complexity" evidence="1">
    <location>
        <begin position="39"/>
        <end position="56"/>
    </location>
</feature>
<organism evidence="2 3">
    <name type="scientific">Bemisia tabaci</name>
    <name type="common">Sweetpotato whitefly</name>
    <name type="synonym">Aleurodes tabaci</name>
    <dbReference type="NCBI Taxonomy" id="7038"/>
    <lineage>
        <taxon>Eukaryota</taxon>
        <taxon>Metazoa</taxon>
        <taxon>Ecdysozoa</taxon>
        <taxon>Arthropoda</taxon>
        <taxon>Hexapoda</taxon>
        <taxon>Insecta</taxon>
        <taxon>Pterygota</taxon>
        <taxon>Neoptera</taxon>
        <taxon>Paraneoptera</taxon>
        <taxon>Hemiptera</taxon>
        <taxon>Sternorrhyncha</taxon>
        <taxon>Aleyrodoidea</taxon>
        <taxon>Aleyrodidae</taxon>
        <taxon>Aleyrodinae</taxon>
        <taxon>Bemisia</taxon>
    </lineage>
</organism>
<feature type="region of interest" description="Disordered" evidence="1">
    <location>
        <begin position="1"/>
        <end position="167"/>
    </location>
</feature>
<dbReference type="AlphaFoldDB" id="A0A9P0AEK4"/>
<evidence type="ECO:0000313" key="3">
    <source>
        <dbReference type="Proteomes" id="UP001152759"/>
    </source>
</evidence>
<sequence>MAMGEFRRTHSKVWWSHYPSDDGDDEDGPSGSGAGHPWGPGAAPSPHWGPGLSLSGIGIGERRFSSSPSSGSHKSQDSGFSDSESSSPSGSTRSTSGTKINKSPLKEEEDEARDDVSDGVRDDVSDGVRDDVSDGVRDDVSDGVRDDVSDGVRDDVSDGSTPEPKFVDPMLLRIPLSRIPRVCLAHKSKPDPEAESKIAPNENIIIDIKEEVSQDELTRRYKTEPRKCEPSYQRHSVSLELHSSPFQFQLPPKFNSMECLLNEQNLFSSTRNTPRRRSSLTDDSDASPPPSPKPVRKSTCKIVEEIPKKSFLQALNASRLDSSEKENIQPNLNSSAESRIPDKNSNLSRPLEKNSNKSLLIGKSLRECRPCEKNSNESHPSDSFTECRPCEKNSNLLERTLTRVIPAIALRNVDLLERTLMRAIPAIALRNVDLAERTPVRVNPARKNADRAKRTSVRVILLEKNVFPARRIPPVERTQVGVSLAKPKRVKLMLATRPPRPRRTPG</sequence>
<dbReference type="EMBL" id="OU963868">
    <property type="protein sequence ID" value="CAH0392765.1"/>
    <property type="molecule type" value="Genomic_DNA"/>
</dbReference>
<feature type="compositionally biased region" description="Polar residues" evidence="1">
    <location>
        <begin position="328"/>
        <end position="348"/>
    </location>
</feature>
<gene>
    <name evidence="2" type="ORF">BEMITA_LOCUS11238</name>
</gene>
<reference evidence="2" key="1">
    <citation type="submission" date="2021-12" db="EMBL/GenBank/DDBJ databases">
        <authorList>
            <person name="King R."/>
        </authorList>
    </citation>
    <scope>NUCLEOTIDE SEQUENCE</scope>
</reference>
<feature type="region of interest" description="Disordered" evidence="1">
    <location>
        <begin position="266"/>
        <end position="299"/>
    </location>
</feature>
<feature type="compositionally biased region" description="Basic and acidic residues" evidence="1">
    <location>
        <begin position="114"/>
        <end position="156"/>
    </location>
</feature>
<proteinExistence type="predicted"/>
<feature type="region of interest" description="Disordered" evidence="1">
    <location>
        <begin position="317"/>
        <end position="356"/>
    </location>
</feature>
<evidence type="ECO:0000313" key="2">
    <source>
        <dbReference type="EMBL" id="CAH0392765.1"/>
    </source>
</evidence>
<name>A0A9P0AEK4_BEMTA</name>
<feature type="compositionally biased region" description="Low complexity" evidence="1">
    <location>
        <begin position="65"/>
        <end position="98"/>
    </location>
</feature>
<protein>
    <submittedName>
        <fullName evidence="2">Uncharacterized protein</fullName>
    </submittedName>
</protein>
<dbReference type="Proteomes" id="UP001152759">
    <property type="component" value="Chromosome 7"/>
</dbReference>
<keyword evidence="3" id="KW-1185">Reference proteome</keyword>